<evidence type="ECO:0000256" key="6">
    <source>
        <dbReference type="SAM" id="MobiDB-lite"/>
    </source>
</evidence>
<dbReference type="InterPro" id="IPR039776">
    <property type="entry name" value="Pds5"/>
</dbReference>
<dbReference type="CDD" id="cd19953">
    <property type="entry name" value="PDS5"/>
    <property type="match status" value="1"/>
</dbReference>
<dbReference type="SUPFAM" id="SSF48371">
    <property type="entry name" value="ARM repeat"/>
    <property type="match status" value="1"/>
</dbReference>
<keyword evidence="5" id="KW-0131">Cell cycle</keyword>
<dbReference type="GO" id="GO:0005634">
    <property type="term" value="C:nucleus"/>
    <property type="evidence" value="ECO:0007669"/>
    <property type="project" value="UniProtKB-SubCell"/>
</dbReference>
<dbReference type="RefSeq" id="XP_031851105.1">
    <property type="nucleotide sequence ID" value="XM_031995214.1"/>
</dbReference>
<dbReference type="PANTHER" id="PTHR12663">
    <property type="entry name" value="ANDROGEN INDUCED INHIBITOR OF PROLIFERATION AS3 / PDS5-RELATED"/>
    <property type="match status" value="1"/>
</dbReference>
<feature type="compositionally biased region" description="Low complexity" evidence="6">
    <location>
        <begin position="1200"/>
        <end position="1210"/>
    </location>
</feature>
<proteinExistence type="predicted"/>
<keyword evidence="4" id="KW-0539">Nucleus</keyword>
<sequence>MSDEEGSDLVQFTFEHHLNTLPRNTSTLIDRLKALEVALYEGHKVAFDPKSLYEIARILVSPKLIQHKDVGVKAHTAYCICDILRLCAPDAPYNLAELQKIFSLFIDQIALIDSPNDIYYKEHYYILEQIAYTESIALIVDFQNVEPLTIKIFRLFYKIAETFGKTNLELEFTLTKILSTLTAELETLPSEAVDIVISRFFSPPPKSTLEGNQSLPLQSIGYQMSKAICTDHVDIMTRHANQYFADILTNLSTFDDDYTESHKDDKKDSKRDSLKKQAQERLLTLAEQIWIAVPDLLSSIMGQLEQGLSTEDPVFRELTTKTIGNIIGYSPSRIAFVKNHFSTWKAWLGRSLDKLPTIRIAWINATPSIITSRIDVAAEVAKVLSDKLTDPDEKVRIAACNAVGNLSVETIAAKLDKSFSFEELFSRLRDKKPSVRTVAFDVIGNLFKEAYHYIEEGNTTYLRIFGPIPQKIFEQAYLNDREVIGMIDITLNTCICTQDTDDTKRTTRLLTILNNMEETGRNAFNATIKRQFQLSKALVTVFAIKKEAGNKPLSEAQLKKIESCIKWMSTTFNDSLGAENLIVSLFEQTDKSVGKNLQTCINPEADYKTVFKAVNDLLSKFKAHHRLLSIFLYRVSFLILNRSTINPVIEISKNSSSNLSSIAHELLKTISASQPALMKSHVSDLISIIERTEVGTKGSTDTLKATNLLADRFADMLPQTSTFFNSLVDFATTGSPEEATEAIKLITYSEKKELYYNKVIDVVTELDLKNNLLATYLSAITELYRTIPLLIEPKSDQIFPFLTKVISTNQLVAKDDDPLWVEDKDLNTECQAKVLALKIYVKRLMYALSDMSTIESFSKLVFTLLASTIVNIGELVRVEHSATPEFYKSRMRLEAGIQFLELATGPDIRKLIKTKEVTKLAFLVQDSVLEVRKRFLHSLMNYWSTRSISNRFLPLIFMAAFERNRDLNHYVSTWIRSRAEVNERRALADPKNNDPELIAFELCLPSLIHMVVHYHGNLEESGDETLDSLAATAIAASENTEKKTSETHKVLPPILRRISIYLLFYLTNVATESNISLIYYVSQRVKNFQDNVDESKSSQLYLVSDMAQLIIKKFQEFRGWQLSSWPGSIRLPSDIFKQAPWETVGKKVSQTSYLLPIYTKSLEDFVRKKLFKLRKQNGEYFGGPEADALLDDDVEENEGAAEAGEKTNGTKSRKRSGAGEPSASKRRKTSGATRQTKLTMYGKKRKARNGRIDDDDDEDIEETKARRSSAANKPRNKLFEPKRRSNRLAAASVKDTSLKEASSSDDFEDYLSEEEELESDEEQEEEETKEEKEEEKEDEQEEDEDEEEEEEKEEIPKPNLQPKPKPKQQKQPKQLAQSKQPRQTRLRRQLRKKEEEEDHESEELEEEPEEALSKKTRNGRTAPKRASTTSTTTTTTTTASSSKKTKAVAKPTNTRAKRKSIPKKKEEKVVEEKENILIDDDDEIGSLSELSYDSDLAAEADFLL</sequence>
<evidence type="ECO:0000256" key="4">
    <source>
        <dbReference type="ARBA" id="ARBA00023242"/>
    </source>
</evidence>
<keyword evidence="3" id="KW-0498">Mitosis</keyword>
<feature type="compositionally biased region" description="Low complexity" evidence="6">
    <location>
        <begin position="1371"/>
        <end position="1381"/>
    </location>
</feature>
<dbReference type="Gene3D" id="1.25.10.10">
    <property type="entry name" value="Leucine-rich Repeat Variant"/>
    <property type="match status" value="1"/>
</dbReference>
<dbReference type="OrthoDB" id="200660at2759"/>
<keyword evidence="2" id="KW-0132">Cell division</keyword>
<dbReference type="InterPro" id="IPR016024">
    <property type="entry name" value="ARM-type_fold"/>
</dbReference>
<dbReference type="Proteomes" id="UP000398389">
    <property type="component" value="Unassembled WGS sequence"/>
</dbReference>
<feature type="compositionally biased region" description="Acidic residues" evidence="6">
    <location>
        <begin position="1395"/>
        <end position="1410"/>
    </location>
</feature>
<dbReference type="GO" id="GO:0006281">
    <property type="term" value="P:DNA repair"/>
    <property type="evidence" value="ECO:0007669"/>
    <property type="project" value="TreeGrafter"/>
</dbReference>
<dbReference type="PANTHER" id="PTHR12663:SF0">
    <property type="entry name" value="PRECOCIOUS DISSOCIATION OF SISTERS 5, ISOFORM A"/>
    <property type="match status" value="1"/>
</dbReference>
<evidence type="ECO:0000313" key="7">
    <source>
        <dbReference type="EMBL" id="VVT44660.1"/>
    </source>
</evidence>
<evidence type="ECO:0000313" key="8">
    <source>
        <dbReference type="Proteomes" id="UP000398389"/>
    </source>
</evidence>
<evidence type="ECO:0000256" key="2">
    <source>
        <dbReference type="ARBA" id="ARBA00022618"/>
    </source>
</evidence>
<name>A0A5E8B1J8_9ASCO</name>
<feature type="compositionally biased region" description="Low complexity" evidence="6">
    <location>
        <begin position="1420"/>
        <end position="1452"/>
    </location>
</feature>
<evidence type="ECO:0000256" key="3">
    <source>
        <dbReference type="ARBA" id="ARBA00022776"/>
    </source>
</evidence>
<dbReference type="Pfam" id="PF20168">
    <property type="entry name" value="PDS5"/>
    <property type="match status" value="1"/>
</dbReference>
<gene>
    <name evidence="7" type="ORF">SAPINGB_P000490</name>
</gene>
<protein>
    <submittedName>
        <fullName evidence="7">Uncharacterized protein</fullName>
    </submittedName>
</protein>
<organism evidence="7 8">
    <name type="scientific">Magnusiomyces paraingens</name>
    <dbReference type="NCBI Taxonomy" id="2606893"/>
    <lineage>
        <taxon>Eukaryota</taxon>
        <taxon>Fungi</taxon>
        <taxon>Dikarya</taxon>
        <taxon>Ascomycota</taxon>
        <taxon>Saccharomycotina</taxon>
        <taxon>Dipodascomycetes</taxon>
        <taxon>Dipodascales</taxon>
        <taxon>Dipodascaceae</taxon>
        <taxon>Magnusiomyces</taxon>
    </lineage>
</organism>
<dbReference type="GO" id="GO:0007064">
    <property type="term" value="P:mitotic sister chromatid cohesion"/>
    <property type="evidence" value="ECO:0007669"/>
    <property type="project" value="InterPro"/>
</dbReference>
<dbReference type="InterPro" id="IPR011989">
    <property type="entry name" value="ARM-like"/>
</dbReference>
<dbReference type="GO" id="GO:0051301">
    <property type="term" value="P:cell division"/>
    <property type="evidence" value="ECO:0007669"/>
    <property type="project" value="UniProtKB-KW"/>
</dbReference>
<evidence type="ECO:0000256" key="5">
    <source>
        <dbReference type="ARBA" id="ARBA00023306"/>
    </source>
</evidence>
<dbReference type="EMBL" id="CABVLU010000001">
    <property type="protein sequence ID" value="VVT44660.1"/>
    <property type="molecule type" value="Genomic_DNA"/>
</dbReference>
<dbReference type="GeneID" id="43579314"/>
<feature type="compositionally biased region" description="Basic residues" evidence="6">
    <location>
        <begin position="1382"/>
        <end position="1391"/>
    </location>
</feature>
<accession>A0A5E8B1J8</accession>
<evidence type="ECO:0000256" key="1">
    <source>
        <dbReference type="ARBA" id="ARBA00004123"/>
    </source>
</evidence>
<comment type="subcellular location">
    <subcellularLocation>
        <location evidence="1">Nucleus</location>
    </subcellularLocation>
</comment>
<feature type="compositionally biased region" description="Acidic residues" evidence="6">
    <location>
        <begin position="1303"/>
        <end position="1353"/>
    </location>
</feature>
<reference evidence="7 8" key="1">
    <citation type="submission" date="2019-09" db="EMBL/GenBank/DDBJ databases">
        <authorList>
            <person name="Brejova B."/>
        </authorList>
    </citation>
    <scope>NUCLEOTIDE SEQUENCE [LARGE SCALE GENOMIC DNA]</scope>
</reference>
<keyword evidence="8" id="KW-1185">Reference proteome</keyword>
<feature type="region of interest" description="Disordered" evidence="6">
    <location>
        <begin position="1197"/>
        <end position="1471"/>
    </location>
</feature>
<dbReference type="GO" id="GO:0000785">
    <property type="term" value="C:chromatin"/>
    <property type="evidence" value="ECO:0007669"/>
    <property type="project" value="TreeGrafter"/>
</dbReference>